<proteinExistence type="predicted"/>
<evidence type="ECO:0000313" key="2">
    <source>
        <dbReference type="Proteomes" id="UP000256269"/>
    </source>
</evidence>
<organism evidence="1 2">
    <name type="scientific">Kutzneria buriramensis</name>
    <dbReference type="NCBI Taxonomy" id="1045776"/>
    <lineage>
        <taxon>Bacteria</taxon>
        <taxon>Bacillati</taxon>
        <taxon>Actinomycetota</taxon>
        <taxon>Actinomycetes</taxon>
        <taxon>Pseudonocardiales</taxon>
        <taxon>Pseudonocardiaceae</taxon>
        <taxon>Kutzneria</taxon>
    </lineage>
</organism>
<accession>A0A3E0HQ27</accession>
<reference evidence="1 2" key="1">
    <citation type="submission" date="2018-08" db="EMBL/GenBank/DDBJ databases">
        <title>Genomic Encyclopedia of Archaeal and Bacterial Type Strains, Phase II (KMG-II): from individual species to whole genera.</title>
        <authorList>
            <person name="Goeker M."/>
        </authorList>
    </citation>
    <scope>NUCLEOTIDE SEQUENCE [LARGE SCALE GENOMIC DNA]</scope>
    <source>
        <strain evidence="1 2">DSM 45791</strain>
    </source>
</reference>
<dbReference type="EMBL" id="QUNO01000005">
    <property type="protein sequence ID" value="REH48672.1"/>
    <property type="molecule type" value="Genomic_DNA"/>
</dbReference>
<keyword evidence="2" id="KW-1185">Reference proteome</keyword>
<name>A0A3E0HQ27_9PSEU</name>
<dbReference type="RefSeq" id="WP_246015194.1">
    <property type="nucleotide sequence ID" value="NZ_CP144375.1"/>
</dbReference>
<comment type="caution">
    <text evidence="1">The sequence shown here is derived from an EMBL/GenBank/DDBJ whole genome shotgun (WGS) entry which is preliminary data.</text>
</comment>
<sequence>MKRVLIFAGVALLLFALIAQPVTSANWVKEILGGLGHGAQAIITFVQQL</sequence>
<gene>
    <name evidence="1" type="ORF">BCF44_105531</name>
</gene>
<protein>
    <submittedName>
        <fullName evidence="1">Uncharacterized protein</fullName>
    </submittedName>
</protein>
<dbReference type="Proteomes" id="UP000256269">
    <property type="component" value="Unassembled WGS sequence"/>
</dbReference>
<dbReference type="AlphaFoldDB" id="A0A3E0HQ27"/>
<evidence type="ECO:0000313" key="1">
    <source>
        <dbReference type="EMBL" id="REH48672.1"/>
    </source>
</evidence>